<protein>
    <submittedName>
        <fullName evidence="8">3-dehydroquinate synthase</fullName>
        <ecNumber evidence="8">4.2.3.4</ecNumber>
    </submittedName>
</protein>
<dbReference type="NCBIfam" id="NF004852">
    <property type="entry name" value="PRK06203.1"/>
    <property type="match status" value="1"/>
</dbReference>
<organism evidence="8 9">
    <name type="scientific">Pedosphaera parvula (strain Ellin514)</name>
    <dbReference type="NCBI Taxonomy" id="320771"/>
    <lineage>
        <taxon>Bacteria</taxon>
        <taxon>Pseudomonadati</taxon>
        <taxon>Verrucomicrobiota</taxon>
        <taxon>Pedosphaerae</taxon>
        <taxon>Pedosphaerales</taxon>
        <taxon>Pedosphaeraceae</taxon>
        <taxon>Pedosphaera</taxon>
    </lineage>
</organism>
<evidence type="ECO:0000256" key="3">
    <source>
        <dbReference type="ARBA" id="ARBA00023027"/>
    </source>
</evidence>
<keyword evidence="2" id="KW-0028">Amino-acid biosynthesis</keyword>
<evidence type="ECO:0000313" key="9">
    <source>
        <dbReference type="Proteomes" id="UP000003688"/>
    </source>
</evidence>
<dbReference type="RefSeq" id="WP_007417462.1">
    <property type="nucleotide sequence ID" value="NZ_ABOX02000042.1"/>
</dbReference>
<accession>B9XNS6</accession>
<gene>
    <name evidence="8" type="ORF">Cflav_PD1226</name>
</gene>
<feature type="domain" description="3-dehydroquinate synthase N-terminal" evidence="6">
    <location>
        <begin position="82"/>
        <end position="194"/>
    </location>
</feature>
<keyword evidence="9" id="KW-1185">Reference proteome</keyword>
<evidence type="ECO:0000256" key="4">
    <source>
        <dbReference type="ARBA" id="ARBA00023141"/>
    </source>
</evidence>
<dbReference type="GO" id="GO:0009073">
    <property type="term" value="P:aromatic amino acid family biosynthetic process"/>
    <property type="evidence" value="ECO:0007669"/>
    <property type="project" value="UniProtKB-KW"/>
</dbReference>
<dbReference type="Gene3D" id="1.20.1090.10">
    <property type="entry name" value="Dehydroquinate synthase-like - alpha domain"/>
    <property type="match status" value="1"/>
</dbReference>
<comment type="caution">
    <text evidence="8">The sequence shown here is derived from an EMBL/GenBank/DDBJ whole genome shotgun (WGS) entry which is preliminary data.</text>
</comment>
<dbReference type="AlphaFoldDB" id="B9XNS6"/>
<keyword evidence="4" id="KW-0057">Aromatic amino acid biosynthesis</keyword>
<keyword evidence="3" id="KW-0520">NAD</keyword>
<dbReference type="InterPro" id="IPR056179">
    <property type="entry name" value="DHQS_C"/>
</dbReference>
<dbReference type="PANTHER" id="PTHR43622">
    <property type="entry name" value="3-DEHYDROQUINATE SYNTHASE"/>
    <property type="match status" value="1"/>
</dbReference>
<evidence type="ECO:0000313" key="8">
    <source>
        <dbReference type="EMBL" id="EEF58499.1"/>
    </source>
</evidence>
<dbReference type="Pfam" id="PF24621">
    <property type="entry name" value="DHQS_C"/>
    <property type="match status" value="1"/>
</dbReference>
<evidence type="ECO:0000259" key="6">
    <source>
        <dbReference type="Pfam" id="PF01761"/>
    </source>
</evidence>
<dbReference type="Proteomes" id="UP000003688">
    <property type="component" value="Unassembled WGS sequence"/>
</dbReference>
<dbReference type="SUPFAM" id="SSF56796">
    <property type="entry name" value="Dehydroquinate synthase-like"/>
    <property type="match status" value="1"/>
</dbReference>
<dbReference type="GO" id="GO:0008652">
    <property type="term" value="P:amino acid biosynthetic process"/>
    <property type="evidence" value="ECO:0007669"/>
    <property type="project" value="UniProtKB-KW"/>
</dbReference>
<dbReference type="STRING" id="320771.Cflav_PD1226"/>
<sequence length="396" mass="44353">MSMIHRTIQVGFDLRVFFTQKVFAPANPLLQEVLTRDKNERVHGVLVVIDEALSQSRPELVQEIESYFSTASKRLKLVCPPMIIEGGERTKNSYFHVSEIHSHIDRYHIDRHSYLIAIGGGALLDMVGLAASTAHRGVRHIRIPTTTLSQADSGVGVKNGINAFGKKNFIGTFTPPYAVVNDFDMLLSLTDRDKRAGYVEAIKVALIRDKGFFEEIERDAGLLAQFQPMAMHHLIRRCAELHLNHIASSGDPFEFGSARPLDFGHWAAHKLEQLSEYKIRHGEAVAVGIALDVVYSRKMGFIDSASTERILKLLETLGYELYANELLHVDSDHSLLVLKGLEEFREHLGGELTITLLNGLGSGFEVHDMVLPKIVESIFELQDRHNRRAKIVPAFG</sequence>
<reference evidence="8 9" key="1">
    <citation type="journal article" date="2011" name="J. Bacteriol.">
        <title>Genome sequence of 'Pedosphaera parvula' Ellin514, an aerobic Verrucomicrobial isolate from pasture soil.</title>
        <authorList>
            <person name="Kant R."/>
            <person name="van Passel M.W."/>
            <person name="Sangwan P."/>
            <person name="Palva A."/>
            <person name="Lucas S."/>
            <person name="Copeland A."/>
            <person name="Lapidus A."/>
            <person name="Glavina Del Rio T."/>
            <person name="Dalin E."/>
            <person name="Tice H."/>
            <person name="Bruce D."/>
            <person name="Goodwin L."/>
            <person name="Pitluck S."/>
            <person name="Chertkov O."/>
            <person name="Larimer F.W."/>
            <person name="Land M.L."/>
            <person name="Hauser L."/>
            <person name="Brettin T.S."/>
            <person name="Detter J.C."/>
            <person name="Han S."/>
            <person name="de Vos W.M."/>
            <person name="Janssen P.H."/>
            <person name="Smidt H."/>
        </authorList>
    </citation>
    <scope>NUCLEOTIDE SEQUENCE [LARGE SCALE GENOMIC DNA]</scope>
    <source>
        <strain evidence="8 9">Ellin514</strain>
    </source>
</reference>
<evidence type="ECO:0000256" key="2">
    <source>
        <dbReference type="ARBA" id="ARBA00022605"/>
    </source>
</evidence>
<evidence type="ECO:0000256" key="1">
    <source>
        <dbReference type="ARBA" id="ARBA00001911"/>
    </source>
</evidence>
<name>B9XNS6_PEDPL</name>
<dbReference type="OrthoDB" id="9806583at2"/>
<dbReference type="CDD" id="cd08198">
    <property type="entry name" value="DHQS-like"/>
    <property type="match status" value="1"/>
</dbReference>
<dbReference type="EMBL" id="ABOX02000042">
    <property type="protein sequence ID" value="EEF58499.1"/>
    <property type="molecule type" value="Genomic_DNA"/>
</dbReference>
<dbReference type="EC" id="4.2.3.4" evidence="8"/>
<proteinExistence type="predicted"/>
<dbReference type="Gene3D" id="3.40.50.1970">
    <property type="match status" value="1"/>
</dbReference>
<keyword evidence="5 8" id="KW-0456">Lyase</keyword>
<dbReference type="InterPro" id="IPR030960">
    <property type="entry name" value="DHQS/DOIS_N"/>
</dbReference>
<evidence type="ECO:0000256" key="5">
    <source>
        <dbReference type="ARBA" id="ARBA00023239"/>
    </source>
</evidence>
<comment type="cofactor">
    <cofactor evidence="1">
        <name>NAD(+)</name>
        <dbReference type="ChEBI" id="CHEBI:57540"/>
    </cofactor>
</comment>
<dbReference type="Pfam" id="PF01761">
    <property type="entry name" value="DHQ_synthase"/>
    <property type="match status" value="1"/>
</dbReference>
<feature type="domain" description="3-dehydroquinate synthase C-terminal" evidence="7">
    <location>
        <begin position="197"/>
        <end position="324"/>
    </location>
</feature>
<dbReference type="PANTHER" id="PTHR43622:SF7">
    <property type="entry name" value="3-DEHYDROQUINATE SYNTHASE, CHLOROPLASTIC"/>
    <property type="match status" value="1"/>
</dbReference>
<evidence type="ECO:0000259" key="7">
    <source>
        <dbReference type="Pfam" id="PF24621"/>
    </source>
</evidence>
<dbReference type="GO" id="GO:0003856">
    <property type="term" value="F:3-dehydroquinate synthase activity"/>
    <property type="evidence" value="ECO:0007669"/>
    <property type="project" value="UniProtKB-EC"/>
</dbReference>
<dbReference type="InterPro" id="IPR050071">
    <property type="entry name" value="Dehydroquinate_synthase"/>
</dbReference>